<protein>
    <submittedName>
        <fullName evidence="1">Uncharacterized protein</fullName>
    </submittedName>
</protein>
<gene>
    <name evidence="1" type="ORF">TQ35_0000275</name>
</gene>
<reference evidence="1" key="1">
    <citation type="submission" date="2024-07" db="EMBL/GenBank/DDBJ databases">
        <title>Metagenome and Metagenome-Assembled Genomes of Archaea from a hot spring from the geothermal field of Los Azufres, Mexico.</title>
        <authorList>
            <person name="Marin-Paredes R."/>
            <person name="Martinez-Romero E."/>
            <person name="Servin-Garciduenas L.E."/>
        </authorList>
    </citation>
    <scope>NUCLEOTIDE SEQUENCE</scope>
    <source>
        <strain evidence="1">AZ1-454</strain>
    </source>
</reference>
<dbReference type="Proteomes" id="UP000053480">
    <property type="component" value="Unassembled WGS sequence"/>
</dbReference>
<comment type="caution">
    <text evidence="1">The sequence shown here is derived from an EMBL/GenBank/DDBJ whole genome shotgun (WGS) entry which is preliminary data.</text>
</comment>
<accession>A0ACC6TLH2</accession>
<evidence type="ECO:0000313" key="1">
    <source>
        <dbReference type="EMBL" id="MEW9490648.1"/>
    </source>
</evidence>
<organism evidence="1 2">
    <name type="scientific">Candidatus Aramenus sulfurataquae</name>
    <dbReference type="NCBI Taxonomy" id="1326980"/>
    <lineage>
        <taxon>Archaea</taxon>
        <taxon>Thermoproteota</taxon>
        <taxon>Thermoprotei</taxon>
        <taxon>Sulfolobales</taxon>
        <taxon>Sulfolobaceae</taxon>
        <taxon>Candidatus Aramenus</taxon>
    </lineage>
</organism>
<name>A0ACC6TLH2_9CREN</name>
<evidence type="ECO:0000313" key="2">
    <source>
        <dbReference type="Proteomes" id="UP000053480"/>
    </source>
</evidence>
<dbReference type="EMBL" id="JZWS03000001">
    <property type="protein sequence ID" value="MEW9490648.1"/>
    <property type="molecule type" value="Genomic_DNA"/>
</dbReference>
<sequence length="290" mass="32991">MDIVIGGGLSGLILARNKGALVLERQPHLGGLVHFAFQQFRIPAIPILIRKKEVLERILKSPSFEEFVPQVVVEKEEHLKEKVCDECAELPSWLNFEGKLYLASDVISELTANVRVLYAYPTAVDVNNRKVITNKGSVIKYDTLYVTSSRIEMDEMLGVKEPLSYVSLYELILLLPHKETEWNVYVNGNSGVSFSYVIKAEHESFDVYYVYAFFKKNQRYPDSYRVFGDLKRLKIVTKDEVLGYRTLVVKEAILFGAPAQMSVEGIKLCGRLGLWSNLSVEETIEQARKC</sequence>
<proteinExistence type="predicted"/>